<dbReference type="SMART" id="SM00198">
    <property type="entry name" value="SCP"/>
    <property type="match status" value="1"/>
</dbReference>
<dbReference type="InterPro" id="IPR014044">
    <property type="entry name" value="CAP_dom"/>
</dbReference>
<accession>A0A0A9XFW0</accession>
<dbReference type="EMBL" id="GBHO01025931">
    <property type="protein sequence ID" value="JAG17673.1"/>
    <property type="molecule type" value="Transcribed_RNA"/>
</dbReference>
<dbReference type="PRINTS" id="PR00838">
    <property type="entry name" value="V5ALLERGEN"/>
</dbReference>
<dbReference type="SUPFAM" id="SSF55797">
    <property type="entry name" value="PR-1-like"/>
    <property type="match status" value="1"/>
</dbReference>
<dbReference type="InterPro" id="IPR035940">
    <property type="entry name" value="CAP_sf"/>
</dbReference>
<reference evidence="4" key="2">
    <citation type="submission" date="2014-07" db="EMBL/GenBank/DDBJ databases">
        <authorList>
            <person name="Hull J."/>
        </authorList>
    </citation>
    <scope>NUCLEOTIDE SEQUENCE</scope>
</reference>
<dbReference type="GO" id="GO:0005576">
    <property type="term" value="C:extracellular region"/>
    <property type="evidence" value="ECO:0007669"/>
    <property type="project" value="UniProtKB-SubCell"/>
</dbReference>
<dbReference type="EMBL" id="GBHO01025933">
    <property type="protein sequence ID" value="JAG17671.1"/>
    <property type="molecule type" value="Transcribed_RNA"/>
</dbReference>
<protein>
    <submittedName>
        <fullName evidence="4">Venom allergen 5</fullName>
    </submittedName>
</protein>
<feature type="non-terminal residue" evidence="4">
    <location>
        <position position="255"/>
    </location>
</feature>
<dbReference type="AlphaFoldDB" id="A0A0A9XFW0"/>
<dbReference type="Pfam" id="PF00188">
    <property type="entry name" value="CAP"/>
    <property type="match status" value="1"/>
</dbReference>
<evidence type="ECO:0000313" key="3">
    <source>
        <dbReference type="EMBL" id="JAG17671.1"/>
    </source>
</evidence>
<dbReference type="InterPro" id="IPR002413">
    <property type="entry name" value="V5_allergen-like"/>
</dbReference>
<dbReference type="InterPro" id="IPR001283">
    <property type="entry name" value="CRISP-related"/>
</dbReference>
<evidence type="ECO:0000313" key="4">
    <source>
        <dbReference type="EMBL" id="JAG17673.1"/>
    </source>
</evidence>
<dbReference type="Gene3D" id="3.40.33.10">
    <property type="entry name" value="CAP"/>
    <property type="match status" value="1"/>
</dbReference>
<keyword evidence="1" id="KW-0732">Signal</keyword>
<name>A0A0A9XFW0_LYGHE</name>
<feature type="signal peptide" evidence="1">
    <location>
        <begin position="1"/>
        <end position="20"/>
    </location>
</feature>
<proteinExistence type="predicted"/>
<dbReference type="PRINTS" id="PR00837">
    <property type="entry name" value="V5TPXLIKE"/>
</dbReference>
<organism evidence="4">
    <name type="scientific">Lygus hesperus</name>
    <name type="common">Western plant bug</name>
    <dbReference type="NCBI Taxonomy" id="30085"/>
    <lineage>
        <taxon>Eukaryota</taxon>
        <taxon>Metazoa</taxon>
        <taxon>Ecdysozoa</taxon>
        <taxon>Arthropoda</taxon>
        <taxon>Hexapoda</taxon>
        <taxon>Insecta</taxon>
        <taxon>Pterygota</taxon>
        <taxon>Neoptera</taxon>
        <taxon>Paraneoptera</taxon>
        <taxon>Hemiptera</taxon>
        <taxon>Heteroptera</taxon>
        <taxon>Panheteroptera</taxon>
        <taxon>Cimicomorpha</taxon>
        <taxon>Miridae</taxon>
        <taxon>Mirini</taxon>
        <taxon>Lygus</taxon>
    </lineage>
</organism>
<feature type="chain" id="PRO_5007389702" evidence="1">
    <location>
        <begin position="21"/>
        <end position="255"/>
    </location>
</feature>
<dbReference type="PANTHER" id="PTHR10334">
    <property type="entry name" value="CYSTEINE-RICH SECRETORY PROTEIN-RELATED"/>
    <property type="match status" value="1"/>
</dbReference>
<gene>
    <name evidence="4" type="primary">VA5_40</name>
    <name evidence="3" type="synonym">VA5_39</name>
    <name evidence="4" type="ORF">CM83_7844</name>
    <name evidence="3" type="ORF">CM83_7846</name>
</gene>
<dbReference type="CDD" id="cd05380">
    <property type="entry name" value="CAP_euk"/>
    <property type="match status" value="1"/>
</dbReference>
<evidence type="ECO:0000259" key="2">
    <source>
        <dbReference type="SMART" id="SM00198"/>
    </source>
</evidence>
<sequence length="255" mass="29094">MFPGWVRTLMVLQLALITAGVDWCSLRCDRGLLHTMCGFEGGSSRRYCRNMQNTMSPSKRADLLHWHNSYRNNFAEGKLRVPGNIITGVANMRQMTYYDDLEIIAQKWAEQCVPAHDVCRTTAKFQEEVGFNSGQNFGTQKSDLGFPSDESTRYNFLEWTNERKNVPGVELASFGHTEDKQETWSHWTQLVWANSYTLGCFRSSSTKVEGQFERTTFCNYGPGGNLRGQRVFRVGPPCSRCPRGTSCRFDSEYPS</sequence>
<reference evidence="4" key="1">
    <citation type="journal article" date="2014" name="PLoS ONE">
        <title>Transcriptome-Based Identification of ABC Transporters in the Western Tarnished Plant Bug Lygus hesperus.</title>
        <authorList>
            <person name="Hull J.J."/>
            <person name="Chaney K."/>
            <person name="Geib S.M."/>
            <person name="Fabrick J.A."/>
            <person name="Brent C.S."/>
            <person name="Walsh D."/>
            <person name="Lavine L.C."/>
        </authorList>
    </citation>
    <scope>NUCLEOTIDE SEQUENCE</scope>
</reference>
<feature type="domain" description="SCP" evidence="2">
    <location>
        <begin position="58"/>
        <end position="228"/>
    </location>
</feature>
<evidence type="ECO:0000256" key="1">
    <source>
        <dbReference type="SAM" id="SignalP"/>
    </source>
</evidence>